<protein>
    <submittedName>
        <fullName evidence="1 2">Uncharacterized protein</fullName>
    </submittedName>
</protein>
<keyword evidence="3" id="KW-1185">Reference proteome</keyword>
<organism evidence="1 3">
    <name type="scientific">Medicago truncatula</name>
    <name type="common">Barrel medic</name>
    <name type="synonym">Medicago tribuloides</name>
    <dbReference type="NCBI Taxonomy" id="3880"/>
    <lineage>
        <taxon>Eukaryota</taxon>
        <taxon>Viridiplantae</taxon>
        <taxon>Streptophyta</taxon>
        <taxon>Embryophyta</taxon>
        <taxon>Tracheophyta</taxon>
        <taxon>Spermatophyta</taxon>
        <taxon>Magnoliopsida</taxon>
        <taxon>eudicotyledons</taxon>
        <taxon>Gunneridae</taxon>
        <taxon>Pentapetalae</taxon>
        <taxon>rosids</taxon>
        <taxon>fabids</taxon>
        <taxon>Fabales</taxon>
        <taxon>Fabaceae</taxon>
        <taxon>Papilionoideae</taxon>
        <taxon>50 kb inversion clade</taxon>
        <taxon>NPAAA clade</taxon>
        <taxon>Hologalegina</taxon>
        <taxon>IRL clade</taxon>
        <taxon>Trifolieae</taxon>
        <taxon>Medicago</taxon>
    </lineage>
</organism>
<dbReference type="HOGENOM" id="CLU_2964274_0_0_1"/>
<gene>
    <name evidence="1" type="ordered locus">MTR_1g070325</name>
</gene>
<reference evidence="1 3" key="1">
    <citation type="journal article" date="2011" name="Nature">
        <title>The Medicago genome provides insight into the evolution of rhizobial symbioses.</title>
        <authorList>
            <person name="Young N.D."/>
            <person name="Debelle F."/>
            <person name="Oldroyd G.E."/>
            <person name="Geurts R."/>
            <person name="Cannon S.B."/>
            <person name="Udvardi M.K."/>
            <person name="Benedito V.A."/>
            <person name="Mayer K.F."/>
            <person name="Gouzy J."/>
            <person name="Schoof H."/>
            <person name="Van de Peer Y."/>
            <person name="Proost S."/>
            <person name="Cook D.R."/>
            <person name="Meyers B.C."/>
            <person name="Spannagl M."/>
            <person name="Cheung F."/>
            <person name="De Mita S."/>
            <person name="Krishnakumar V."/>
            <person name="Gundlach H."/>
            <person name="Zhou S."/>
            <person name="Mudge J."/>
            <person name="Bharti A.K."/>
            <person name="Murray J.D."/>
            <person name="Naoumkina M.A."/>
            <person name="Rosen B."/>
            <person name="Silverstein K.A."/>
            <person name="Tang H."/>
            <person name="Rombauts S."/>
            <person name="Zhao P.X."/>
            <person name="Zhou P."/>
            <person name="Barbe V."/>
            <person name="Bardou P."/>
            <person name="Bechner M."/>
            <person name="Bellec A."/>
            <person name="Berger A."/>
            <person name="Berges H."/>
            <person name="Bidwell S."/>
            <person name="Bisseling T."/>
            <person name="Choisne N."/>
            <person name="Couloux A."/>
            <person name="Denny R."/>
            <person name="Deshpande S."/>
            <person name="Dai X."/>
            <person name="Doyle J.J."/>
            <person name="Dudez A.M."/>
            <person name="Farmer A.D."/>
            <person name="Fouteau S."/>
            <person name="Franken C."/>
            <person name="Gibelin C."/>
            <person name="Gish J."/>
            <person name="Goldstein S."/>
            <person name="Gonzalez A.J."/>
            <person name="Green P.J."/>
            <person name="Hallab A."/>
            <person name="Hartog M."/>
            <person name="Hua A."/>
            <person name="Humphray S.J."/>
            <person name="Jeong D.H."/>
            <person name="Jing Y."/>
            <person name="Jocker A."/>
            <person name="Kenton S.M."/>
            <person name="Kim D.J."/>
            <person name="Klee K."/>
            <person name="Lai H."/>
            <person name="Lang C."/>
            <person name="Lin S."/>
            <person name="Macmil S.L."/>
            <person name="Magdelenat G."/>
            <person name="Matthews L."/>
            <person name="McCorrison J."/>
            <person name="Monaghan E.L."/>
            <person name="Mun J.H."/>
            <person name="Najar F.Z."/>
            <person name="Nicholson C."/>
            <person name="Noirot C."/>
            <person name="O'Bleness M."/>
            <person name="Paule C.R."/>
            <person name="Poulain J."/>
            <person name="Prion F."/>
            <person name="Qin B."/>
            <person name="Qu C."/>
            <person name="Retzel E.F."/>
            <person name="Riddle C."/>
            <person name="Sallet E."/>
            <person name="Samain S."/>
            <person name="Samson N."/>
            <person name="Sanders I."/>
            <person name="Saurat O."/>
            <person name="Scarpelli C."/>
            <person name="Schiex T."/>
            <person name="Segurens B."/>
            <person name="Severin A.J."/>
            <person name="Sherrier D.J."/>
            <person name="Shi R."/>
            <person name="Sims S."/>
            <person name="Singer S.R."/>
            <person name="Sinharoy S."/>
            <person name="Sterck L."/>
            <person name="Viollet A."/>
            <person name="Wang B.B."/>
            <person name="Wang K."/>
            <person name="Wang M."/>
            <person name="Wang X."/>
            <person name="Warfsmann J."/>
            <person name="Weissenbach J."/>
            <person name="White D.D."/>
            <person name="White J.D."/>
            <person name="Wiley G.B."/>
            <person name="Wincker P."/>
            <person name="Xing Y."/>
            <person name="Yang L."/>
            <person name="Yao Z."/>
            <person name="Ying F."/>
            <person name="Zhai J."/>
            <person name="Zhou L."/>
            <person name="Zuber A."/>
            <person name="Denarie J."/>
            <person name="Dixon R.A."/>
            <person name="May G.D."/>
            <person name="Schwartz D.C."/>
            <person name="Rogers J."/>
            <person name="Quetier F."/>
            <person name="Town C.D."/>
            <person name="Roe B.A."/>
        </authorList>
    </citation>
    <scope>NUCLEOTIDE SEQUENCE [LARGE SCALE GENOMIC DNA]</scope>
    <source>
        <strain evidence="1">A17</strain>
        <strain evidence="2 3">cv. Jemalong A17</strain>
    </source>
</reference>
<evidence type="ECO:0000313" key="1">
    <source>
        <dbReference type="EMBL" id="KEH42585.1"/>
    </source>
</evidence>
<evidence type="ECO:0000313" key="2">
    <source>
        <dbReference type="EnsemblPlants" id="KEH42585"/>
    </source>
</evidence>
<reference evidence="2" key="3">
    <citation type="submission" date="2015-04" db="UniProtKB">
        <authorList>
            <consortium name="EnsemblPlants"/>
        </authorList>
    </citation>
    <scope>IDENTIFICATION</scope>
    <source>
        <strain evidence="2">cv. Jemalong A17</strain>
    </source>
</reference>
<proteinExistence type="predicted"/>
<accession>A0A072VWW3</accession>
<dbReference type="Proteomes" id="UP000002051">
    <property type="component" value="Unassembled WGS sequence"/>
</dbReference>
<name>A0A072VWW3_MEDTR</name>
<dbReference type="EMBL" id="CM001217">
    <property type="protein sequence ID" value="KEH42585.1"/>
    <property type="molecule type" value="Genomic_DNA"/>
</dbReference>
<evidence type="ECO:0000313" key="3">
    <source>
        <dbReference type="Proteomes" id="UP000002051"/>
    </source>
</evidence>
<dbReference type="AlphaFoldDB" id="A0A072VWW3"/>
<sequence>MVRSSKVELVTQTWGIQNKVGLAIDIGLGSRSVLLLKISSSILSGVSLAGLKMLFDLSR</sequence>
<reference evidence="1 3" key="2">
    <citation type="journal article" date="2014" name="BMC Genomics">
        <title>An improved genome release (version Mt4.0) for the model legume Medicago truncatula.</title>
        <authorList>
            <person name="Tang H."/>
            <person name="Krishnakumar V."/>
            <person name="Bidwell S."/>
            <person name="Rosen B."/>
            <person name="Chan A."/>
            <person name="Zhou S."/>
            <person name="Gentzbittel L."/>
            <person name="Childs K.L."/>
            <person name="Yandell M."/>
            <person name="Gundlach H."/>
            <person name="Mayer K.F."/>
            <person name="Schwartz D.C."/>
            <person name="Town C.D."/>
        </authorList>
    </citation>
    <scope>GENOME REANNOTATION</scope>
    <source>
        <strain evidence="1">A17</strain>
        <strain evidence="2 3">cv. Jemalong A17</strain>
    </source>
</reference>
<dbReference type="EnsemblPlants" id="KEH42585">
    <property type="protein sequence ID" value="KEH42585"/>
    <property type="gene ID" value="MTR_1g070325"/>
</dbReference>